<evidence type="ECO:0000313" key="1">
    <source>
        <dbReference type="EMBL" id="KAJ1190253.1"/>
    </source>
</evidence>
<dbReference type="Gene3D" id="3.30.70.1820">
    <property type="entry name" value="L1 transposable element, RRM domain"/>
    <property type="match status" value="1"/>
</dbReference>
<gene>
    <name evidence="1" type="ORF">NDU88_006991</name>
</gene>
<keyword evidence="2" id="KW-1185">Reference proteome</keyword>
<dbReference type="PANTHER" id="PTHR11505">
    <property type="entry name" value="L1 TRANSPOSABLE ELEMENT-RELATED"/>
    <property type="match status" value="1"/>
</dbReference>
<proteinExistence type="predicted"/>
<protein>
    <submittedName>
        <fullName evidence="1">Uncharacterized protein</fullName>
    </submittedName>
</protein>
<dbReference type="EMBL" id="JANPWB010000005">
    <property type="protein sequence ID" value="KAJ1190253.1"/>
    <property type="molecule type" value="Genomic_DNA"/>
</dbReference>
<organism evidence="1 2">
    <name type="scientific">Pleurodeles waltl</name>
    <name type="common">Iberian ribbed newt</name>
    <dbReference type="NCBI Taxonomy" id="8319"/>
    <lineage>
        <taxon>Eukaryota</taxon>
        <taxon>Metazoa</taxon>
        <taxon>Chordata</taxon>
        <taxon>Craniata</taxon>
        <taxon>Vertebrata</taxon>
        <taxon>Euteleostomi</taxon>
        <taxon>Amphibia</taxon>
        <taxon>Batrachia</taxon>
        <taxon>Caudata</taxon>
        <taxon>Salamandroidea</taxon>
        <taxon>Salamandridae</taxon>
        <taxon>Pleurodelinae</taxon>
        <taxon>Pleurodeles</taxon>
    </lineage>
</organism>
<dbReference type="Proteomes" id="UP001066276">
    <property type="component" value="Chromosome 3_1"/>
</dbReference>
<dbReference type="AlphaFoldDB" id="A0AAV7UR63"/>
<sequence length="200" mass="23154">MRVTDLAMTPSLDLIYRTMVHNHKQTQKESRKAKVANRQLQSSMKKVVKSCQDISIASMENQTEMLETEIKATAAQTATQGQQILAFQWKLEDAENIQRQNNLQILGKAEGLEGQDTRAYVVSLFKKAFPDLLEWNRETEIQRAHRFPLLKKKQSLDASNRQNCPRAIIIYFGNFLLRQLLFDKTRPNSKMNVEGVTFFY</sequence>
<evidence type="ECO:0000313" key="2">
    <source>
        <dbReference type="Proteomes" id="UP001066276"/>
    </source>
</evidence>
<dbReference type="InterPro" id="IPR004244">
    <property type="entry name" value="Transposase_22"/>
</dbReference>
<comment type="caution">
    <text evidence="1">The sequence shown here is derived from an EMBL/GenBank/DDBJ whole genome shotgun (WGS) entry which is preliminary data.</text>
</comment>
<name>A0AAV7UR63_PLEWA</name>
<reference evidence="1" key="1">
    <citation type="journal article" date="2022" name="bioRxiv">
        <title>Sequencing and chromosome-scale assembly of the giantPleurodeles waltlgenome.</title>
        <authorList>
            <person name="Brown T."/>
            <person name="Elewa A."/>
            <person name="Iarovenko S."/>
            <person name="Subramanian E."/>
            <person name="Araus A.J."/>
            <person name="Petzold A."/>
            <person name="Susuki M."/>
            <person name="Suzuki K.-i.T."/>
            <person name="Hayashi T."/>
            <person name="Toyoda A."/>
            <person name="Oliveira C."/>
            <person name="Osipova E."/>
            <person name="Leigh N.D."/>
            <person name="Simon A."/>
            <person name="Yun M.H."/>
        </authorList>
    </citation>
    <scope>NUCLEOTIDE SEQUENCE</scope>
    <source>
        <strain evidence="1">20211129_DDA</strain>
        <tissue evidence="1">Liver</tissue>
    </source>
</reference>
<accession>A0AAV7UR63</accession>